<evidence type="ECO:0000256" key="13">
    <source>
        <dbReference type="SAM" id="MobiDB-lite"/>
    </source>
</evidence>
<evidence type="ECO:0000259" key="15">
    <source>
        <dbReference type="PROSITE" id="PS50923"/>
    </source>
</evidence>
<dbReference type="PRINTS" id="PR00114">
    <property type="entry name" value="STPHPHTASE"/>
</dbReference>
<proteinExistence type="inferred from homology"/>
<dbReference type="Pfam" id="PF00612">
    <property type="entry name" value="IQ"/>
    <property type="match status" value="1"/>
</dbReference>
<keyword evidence="7" id="KW-0106">Calcium</keyword>
<dbReference type="Gene3D" id="2.10.25.10">
    <property type="entry name" value="Laminin"/>
    <property type="match status" value="1"/>
</dbReference>
<dbReference type="PANTHER" id="PTHR45668">
    <property type="entry name" value="SERINE/THREONINE-PROTEIN PHOSPHATASE 5-RELATED"/>
    <property type="match status" value="1"/>
</dbReference>
<dbReference type="SMART" id="SM00032">
    <property type="entry name" value="CCP"/>
    <property type="match status" value="3"/>
</dbReference>
<keyword evidence="17" id="KW-1185">Reference proteome</keyword>
<dbReference type="STRING" id="84645.A0A498NQB9"/>
<comment type="subcellular location">
    <subcellularLocation>
        <location evidence="2">Membrane</location>
        <topology evidence="2">Single-pass membrane protein</topology>
    </subcellularLocation>
</comment>
<protein>
    <recommendedName>
        <fullName evidence="12">Serine/threonine-protein phosphatase</fullName>
        <ecNumber evidence="12">3.1.3.16</ecNumber>
    </recommendedName>
</protein>
<comment type="caution">
    <text evidence="16">The sequence shown here is derived from an EMBL/GenBank/DDBJ whole genome shotgun (WGS) entry which is preliminary data.</text>
</comment>
<evidence type="ECO:0000256" key="12">
    <source>
        <dbReference type="RuleBase" id="RU004273"/>
    </source>
</evidence>
<dbReference type="InterPro" id="IPR000048">
    <property type="entry name" value="IQ_motif_EF-hand-BS"/>
</dbReference>
<dbReference type="InterPro" id="IPR018247">
    <property type="entry name" value="EF_Hand_1_Ca_BS"/>
</dbReference>
<evidence type="ECO:0000313" key="17">
    <source>
        <dbReference type="Proteomes" id="UP000290572"/>
    </source>
</evidence>
<feature type="domain" description="Sushi" evidence="15">
    <location>
        <begin position="972"/>
        <end position="1036"/>
    </location>
</feature>
<dbReference type="InterPro" id="IPR004843">
    <property type="entry name" value="Calcineurin-like_PHP"/>
</dbReference>
<dbReference type="Gene3D" id="2.10.70.10">
    <property type="entry name" value="Complement Module, domain 1"/>
    <property type="match status" value="3"/>
</dbReference>
<keyword evidence="12" id="KW-0378">Hydrolase</keyword>
<dbReference type="SUPFAM" id="SSF47473">
    <property type="entry name" value="EF-hand"/>
    <property type="match status" value="1"/>
</dbReference>
<dbReference type="GO" id="GO:0005509">
    <property type="term" value="F:calcium ion binding"/>
    <property type="evidence" value="ECO:0007669"/>
    <property type="project" value="InterPro"/>
</dbReference>
<dbReference type="GO" id="GO:0008194">
    <property type="term" value="F:UDP-glycosyltransferase activity"/>
    <property type="evidence" value="ECO:0007669"/>
    <property type="project" value="InterPro"/>
</dbReference>
<dbReference type="PANTHER" id="PTHR45668:SF1">
    <property type="entry name" value="SERINE_THREONINE-PROTEIN PHOSPHATASE WITH EF-HANDS 1"/>
    <property type="match status" value="1"/>
</dbReference>
<dbReference type="SUPFAM" id="SSF53756">
    <property type="entry name" value="UDP-Glycosyltransferase/glycogen phosphorylase"/>
    <property type="match status" value="1"/>
</dbReference>
<dbReference type="Proteomes" id="UP000290572">
    <property type="component" value="Unassembled WGS sequence"/>
</dbReference>
<keyword evidence="11" id="KW-0768">Sushi</keyword>
<dbReference type="EMBL" id="QBIY01011215">
    <property type="protein sequence ID" value="RXN34031.1"/>
    <property type="molecule type" value="Genomic_DNA"/>
</dbReference>
<dbReference type="InterPro" id="IPR000436">
    <property type="entry name" value="Sushi_SCR_CCP_dom"/>
</dbReference>
<dbReference type="Pfam" id="PF13499">
    <property type="entry name" value="EF-hand_7"/>
    <property type="match status" value="1"/>
</dbReference>
<dbReference type="PROSITE" id="PS00125">
    <property type="entry name" value="SER_THR_PHOSPHATASE"/>
    <property type="match status" value="2"/>
</dbReference>
<dbReference type="SMART" id="SM00181">
    <property type="entry name" value="EGF"/>
    <property type="match status" value="1"/>
</dbReference>
<dbReference type="FunFam" id="1.10.238.10:FF:000514">
    <property type="entry name" value="Serine/threonine-protein phosphatase with EF-hands"/>
    <property type="match status" value="1"/>
</dbReference>
<dbReference type="SMART" id="SM00015">
    <property type="entry name" value="IQ"/>
    <property type="match status" value="1"/>
</dbReference>
<evidence type="ECO:0000259" key="14">
    <source>
        <dbReference type="PROSITE" id="PS50222"/>
    </source>
</evidence>
<comment type="catalytic activity">
    <reaction evidence="12">
        <text>O-phospho-L-threonyl-[protein] + H2O = L-threonyl-[protein] + phosphate</text>
        <dbReference type="Rhea" id="RHEA:47004"/>
        <dbReference type="Rhea" id="RHEA-COMP:11060"/>
        <dbReference type="Rhea" id="RHEA-COMP:11605"/>
        <dbReference type="ChEBI" id="CHEBI:15377"/>
        <dbReference type="ChEBI" id="CHEBI:30013"/>
        <dbReference type="ChEBI" id="CHEBI:43474"/>
        <dbReference type="ChEBI" id="CHEBI:61977"/>
        <dbReference type="EC" id="3.1.3.16"/>
    </reaction>
</comment>
<dbReference type="PROSITE" id="PS50096">
    <property type="entry name" value="IQ"/>
    <property type="match status" value="1"/>
</dbReference>
<organism evidence="16 17">
    <name type="scientific">Labeo rohita</name>
    <name type="common">Indian major carp</name>
    <name type="synonym">Cyprinus rohita</name>
    <dbReference type="NCBI Taxonomy" id="84645"/>
    <lineage>
        <taxon>Eukaryota</taxon>
        <taxon>Metazoa</taxon>
        <taxon>Chordata</taxon>
        <taxon>Craniata</taxon>
        <taxon>Vertebrata</taxon>
        <taxon>Euteleostomi</taxon>
        <taxon>Actinopterygii</taxon>
        <taxon>Neopterygii</taxon>
        <taxon>Teleostei</taxon>
        <taxon>Ostariophysi</taxon>
        <taxon>Cypriniformes</taxon>
        <taxon>Cyprinidae</taxon>
        <taxon>Labeoninae</taxon>
        <taxon>Labeonini</taxon>
        <taxon>Labeo</taxon>
    </lineage>
</organism>
<dbReference type="Pfam" id="PF00149">
    <property type="entry name" value="Metallophos"/>
    <property type="match status" value="1"/>
</dbReference>
<evidence type="ECO:0000313" key="16">
    <source>
        <dbReference type="EMBL" id="RXN34031.1"/>
    </source>
</evidence>
<gene>
    <name evidence="16" type="ORF">ROHU_015163</name>
</gene>
<dbReference type="Pfam" id="PF00084">
    <property type="entry name" value="Sushi"/>
    <property type="match status" value="3"/>
</dbReference>
<dbReference type="InterPro" id="IPR006186">
    <property type="entry name" value="Ser/Thr-sp_prot-phosphatase"/>
</dbReference>
<feature type="domain" description="EF-hand" evidence="14">
    <location>
        <begin position="436"/>
        <end position="471"/>
    </location>
</feature>
<dbReference type="CDD" id="cd00051">
    <property type="entry name" value="EFh"/>
    <property type="match status" value="1"/>
</dbReference>
<dbReference type="InterPro" id="IPR035976">
    <property type="entry name" value="Sushi/SCR/CCP_sf"/>
</dbReference>
<keyword evidence="8" id="KW-1015">Disulfide bond</keyword>
<evidence type="ECO:0000256" key="1">
    <source>
        <dbReference type="ARBA" id="ARBA00001936"/>
    </source>
</evidence>
<keyword evidence="6" id="KW-0732">Signal</keyword>
<dbReference type="PROSITE" id="PS00018">
    <property type="entry name" value="EF_HAND_1"/>
    <property type="match status" value="2"/>
</dbReference>
<dbReference type="CDD" id="cd00054">
    <property type="entry name" value="EGF_CA"/>
    <property type="match status" value="1"/>
</dbReference>
<sequence>MKDGQRKAIKAAILIQRWYRRYVARLEMRRRYTWNIFQSIEYAGEQDQLQLSSFFSFMLDNFTQMNGNGPDLISHLLDSVVDPLTEEVRQLKYEQIVVPESYSGPRLSFPLSVTDTNALLSAFKEEQNGLPSAENPYIFNGDFVDRGKKSTEIIIILFAFLLLYPDHMHLNRGNHEDHIMNLRYGFTKEVMQKYKTHGREILQLLQDVFSLLPLATVIDNKVLIVHGGISDKTDLDFLSTVERHKNGLPSAENPYIFNGDFVDRGKKSTEIIIILFAFLLLYPDHMHLNRGNHEDHIMNLRYGFTKEVMQKYKTHGREILQLLQDVFSLLPLATVIDNKVLIVHGGISDKTDLDFLSTVERHKVVDILWSDPKNQNGCSPNSFRGGGCYFGPDVTQTLLQKHGLCLLIRSHECKQEGYELCHSGQVTPNLAETLYRYRTDLEIIFNIIDKDHSGQISIEEFRQTWKLFSSHLGVAVNDQTIDDMARSIDFNKDGSIDFNEFLEAFRVVHKLDVKEQQQGIADKGCSGFGNLENGRMFFRYGGLYVTFTCNPGFRIHGYRTSSCVSGQWARDPPLCVASGCPSPGDLLHGNTVVSKDRSLAFFSCDTGFSLFGSALLFCKGKSWNGTKPVCKVADIMSVLHLKQEPLHSHDVPSLKVHLHSHLNTLAITAPKDAFLKTALLGAPHIKLDFTDLKQKNIEKPVEKKPSKILLFDKTQHSGRPEPISNFENFKDPIRNADLQKSMPVTSANVNTISLATSFQKSSFLSTTPTSFVIPAMNAQQVTDQTFTEAPYRRNKTGYQSTIDQSVILAAKTLPEYIKNNSYWISTTSAPNIITLGTDVHLQSETFIRDPHKVTTESFALVSKHESVSFAPIMGSTAPSTSGELYEQKPDVQETSPPPDTTGYTSSTMEVLTTTTQLVSDLHLATPTDVHHFTNVTDDHQINGKSNQSDSKQAFDTSAWKDLPRFPTRMRRPVCPYPPFPSHGTFYFRSIKNPSPHQYKHYIQYACYPGYTLTNGDVYSYCQHNGQWSGQTPLCLELTPCSLNNGGCSQICHVNEQNRAQCLCKPGFLLLEDQRTCRAVGATIQPRKPVWTGSLLVVPMDGSHWTGVKAVAEEMGRRGHKVTVVIPEVSVLLGPGKHYTTRTFPVPYGKQQLDELQARNAEVMESKQLPLLEKISTRISNMRKFVDLQRATAESLLFNQELVEFLRKQNFDAVLTSPAVPTGAILAYNLSLPAVYMLRGLPCGLDSTATACPNPPSYIPRFFTNNSDRMSFRQRVLNVLVSIVEPLLCRLIYWSTEDVASRFLQRDVRVAEILRSGAIWLLRYDFSLEFPKPLMPNMVLIGGINCALKNPLTKRDVSLTEILSTGAIWLMRYDFSLEFPKPLMPNIQLIGGINCEIRNPLTKVSSSFVLIT</sequence>
<reference evidence="16 17" key="1">
    <citation type="submission" date="2018-03" db="EMBL/GenBank/DDBJ databases">
        <title>Draft genome sequence of Rohu Carp (Labeo rohita).</title>
        <authorList>
            <person name="Das P."/>
            <person name="Kushwaha B."/>
            <person name="Joshi C.G."/>
            <person name="Kumar D."/>
            <person name="Nagpure N.S."/>
            <person name="Sahoo L."/>
            <person name="Das S.P."/>
            <person name="Bit A."/>
            <person name="Patnaik S."/>
            <person name="Meher P.K."/>
            <person name="Jayasankar P."/>
            <person name="Koringa P.G."/>
            <person name="Patel N.V."/>
            <person name="Hinsu A.T."/>
            <person name="Kumar R."/>
            <person name="Pandey M."/>
            <person name="Agarwal S."/>
            <person name="Srivastava S."/>
            <person name="Singh M."/>
            <person name="Iquebal M.A."/>
            <person name="Jaiswal S."/>
            <person name="Angadi U.B."/>
            <person name="Kumar N."/>
            <person name="Raza M."/>
            <person name="Shah T.M."/>
            <person name="Rai A."/>
            <person name="Jena J.K."/>
        </authorList>
    </citation>
    <scope>NUCLEOTIDE SEQUENCE [LARGE SCALE GENOMIC DNA]</scope>
    <source>
        <strain evidence="16">DASCIFA01</strain>
        <tissue evidence="16">Testis</tissue>
    </source>
</reference>
<dbReference type="SUPFAM" id="SSF56300">
    <property type="entry name" value="Metallo-dependent phosphatases"/>
    <property type="match status" value="2"/>
</dbReference>
<evidence type="ECO:0000256" key="3">
    <source>
        <dbReference type="ARBA" id="ARBA00008294"/>
    </source>
</evidence>
<feature type="domain" description="Sushi" evidence="15">
    <location>
        <begin position="523"/>
        <end position="577"/>
    </location>
</feature>
<dbReference type="SMART" id="SM00156">
    <property type="entry name" value="PP2Ac"/>
    <property type="match status" value="1"/>
</dbReference>
<dbReference type="InterPro" id="IPR029052">
    <property type="entry name" value="Metallo-depent_PP-like"/>
</dbReference>
<dbReference type="InterPro" id="IPR002048">
    <property type="entry name" value="EF_hand_dom"/>
</dbReference>
<dbReference type="CDD" id="cd00033">
    <property type="entry name" value="CCP"/>
    <property type="match status" value="2"/>
</dbReference>
<feature type="region of interest" description="Disordered" evidence="13">
    <location>
        <begin position="872"/>
        <end position="905"/>
    </location>
</feature>
<dbReference type="Gene3D" id="3.60.21.10">
    <property type="match status" value="2"/>
</dbReference>
<accession>A0A498NQB9</accession>
<dbReference type="Pfam" id="PF00201">
    <property type="entry name" value="UDPGT"/>
    <property type="match status" value="1"/>
</dbReference>
<dbReference type="SUPFAM" id="SSF57535">
    <property type="entry name" value="Complement control module/SCR domain"/>
    <property type="match status" value="3"/>
</dbReference>
<feature type="domain" description="EF-hand" evidence="14">
    <location>
        <begin position="476"/>
        <end position="511"/>
    </location>
</feature>
<dbReference type="Pfam" id="PF14670">
    <property type="entry name" value="FXa_inhibition"/>
    <property type="match status" value="1"/>
</dbReference>
<comment type="cofactor">
    <cofactor evidence="1">
        <name>Mn(2+)</name>
        <dbReference type="ChEBI" id="CHEBI:29035"/>
    </cofactor>
</comment>
<evidence type="ECO:0000256" key="7">
    <source>
        <dbReference type="ARBA" id="ARBA00022837"/>
    </source>
</evidence>
<comment type="similarity">
    <text evidence="3 12">Belongs to the PPP phosphatase family.</text>
</comment>
<dbReference type="GO" id="GO:0016020">
    <property type="term" value="C:membrane"/>
    <property type="evidence" value="ECO:0007669"/>
    <property type="project" value="UniProtKB-SubCell"/>
</dbReference>
<comment type="caution">
    <text evidence="11">Lacks conserved residue(s) required for the propagation of feature annotation.</text>
</comment>
<dbReference type="CDD" id="cd23767">
    <property type="entry name" value="IQCD"/>
    <property type="match status" value="1"/>
</dbReference>
<dbReference type="GO" id="GO:0004722">
    <property type="term" value="F:protein serine/threonine phosphatase activity"/>
    <property type="evidence" value="ECO:0007669"/>
    <property type="project" value="UniProtKB-EC"/>
</dbReference>
<keyword evidence="4 16" id="KW-0808">Transferase</keyword>
<dbReference type="Gene3D" id="1.10.238.10">
    <property type="entry name" value="EF-hand"/>
    <property type="match status" value="1"/>
</dbReference>
<dbReference type="FunFam" id="3.40.50.2000:FF:000066">
    <property type="entry name" value="UDP-glucuronosyltransferase 1-1"/>
    <property type="match status" value="1"/>
</dbReference>
<dbReference type="SMART" id="SM00054">
    <property type="entry name" value="EFh"/>
    <property type="match status" value="2"/>
</dbReference>
<name>A0A498NQB9_LABRO</name>
<evidence type="ECO:0000256" key="2">
    <source>
        <dbReference type="ARBA" id="ARBA00004167"/>
    </source>
</evidence>
<keyword evidence="5" id="KW-0479">Metal-binding</keyword>
<evidence type="ECO:0000256" key="6">
    <source>
        <dbReference type="ARBA" id="ARBA00022729"/>
    </source>
</evidence>
<dbReference type="InterPro" id="IPR000742">
    <property type="entry name" value="EGF"/>
</dbReference>
<evidence type="ECO:0000256" key="10">
    <source>
        <dbReference type="ARBA" id="ARBA00023211"/>
    </source>
</evidence>
<dbReference type="PROSITE" id="PS50222">
    <property type="entry name" value="EF_HAND_2"/>
    <property type="match status" value="2"/>
</dbReference>
<dbReference type="InterPro" id="IPR002213">
    <property type="entry name" value="UDP_glucos_trans"/>
</dbReference>
<dbReference type="InterPro" id="IPR011992">
    <property type="entry name" value="EF-hand-dom_pair"/>
</dbReference>
<evidence type="ECO:0000256" key="4">
    <source>
        <dbReference type="ARBA" id="ARBA00022679"/>
    </source>
</evidence>
<feature type="domain" description="Sushi" evidence="15">
    <location>
        <begin position="578"/>
        <end position="632"/>
    </location>
</feature>
<dbReference type="PROSITE" id="PS50923">
    <property type="entry name" value="SUSHI"/>
    <property type="match status" value="3"/>
</dbReference>
<evidence type="ECO:0000256" key="11">
    <source>
        <dbReference type="PROSITE-ProRule" id="PRU00302"/>
    </source>
</evidence>
<keyword evidence="9" id="KW-0325">Glycoprotein</keyword>
<dbReference type="InterPro" id="IPR051134">
    <property type="entry name" value="PPP_phosphatase"/>
</dbReference>
<evidence type="ECO:0000256" key="8">
    <source>
        <dbReference type="ARBA" id="ARBA00023157"/>
    </source>
</evidence>
<evidence type="ECO:0000256" key="9">
    <source>
        <dbReference type="ARBA" id="ARBA00023180"/>
    </source>
</evidence>
<evidence type="ECO:0000256" key="5">
    <source>
        <dbReference type="ARBA" id="ARBA00022723"/>
    </source>
</evidence>
<dbReference type="SUPFAM" id="SSF57196">
    <property type="entry name" value="EGF/Laminin"/>
    <property type="match status" value="1"/>
</dbReference>
<dbReference type="Gene3D" id="3.40.50.2000">
    <property type="entry name" value="Glycogen Phosphorylase B"/>
    <property type="match status" value="1"/>
</dbReference>
<keyword evidence="10" id="KW-0464">Manganese</keyword>
<dbReference type="EC" id="3.1.3.16" evidence="12"/>